<reference evidence="2 3" key="2">
    <citation type="submission" date="2018-11" db="EMBL/GenBank/DDBJ databases">
        <authorList>
            <consortium name="Pathogen Informatics"/>
        </authorList>
    </citation>
    <scope>NUCLEOTIDE SEQUENCE [LARGE SCALE GENOMIC DNA]</scope>
    <source>
        <strain evidence="2 3">NST_G2</strain>
    </source>
</reference>
<evidence type="ECO:0000313" key="2">
    <source>
        <dbReference type="EMBL" id="VDL90928.1"/>
    </source>
</evidence>
<dbReference type="Proteomes" id="UP000275846">
    <property type="component" value="Unassembled WGS sequence"/>
</dbReference>
<sequence length="238" mass="26547">MHYENQCEGCLKDLQNQSVFRSPAGLHVESARYSPEHQTEDVKDRRFDDTPLRSGDLECLLKSRKEAESLPSQLPPQNTKAELAKQDPGHGSPGVDRNLQRSRHAEASATAMEQPSCDNGRRATSQMTLKKSLKQLQINPGTWKDLSQDTPAWRRSVKTGAAIYEANRITAAKAKRTAHKSQAPRINNANANVSTLSTHIPRANRPGQTSSNSVQQQSHNMKLCQIRLRPDDNDHPND</sequence>
<accession>A0A183SJZ5</accession>
<feature type="region of interest" description="Disordered" evidence="1">
    <location>
        <begin position="26"/>
        <end position="125"/>
    </location>
</feature>
<reference evidence="4" key="1">
    <citation type="submission" date="2016-06" db="UniProtKB">
        <authorList>
            <consortium name="WormBaseParasite"/>
        </authorList>
    </citation>
    <scope>IDENTIFICATION</scope>
</reference>
<feature type="compositionally biased region" description="Polar residues" evidence="1">
    <location>
        <begin position="111"/>
        <end position="125"/>
    </location>
</feature>
<keyword evidence="3" id="KW-1185">Reference proteome</keyword>
<protein>
    <submittedName>
        <fullName evidence="2 4">Uncharacterized protein</fullName>
    </submittedName>
</protein>
<evidence type="ECO:0000256" key="1">
    <source>
        <dbReference type="SAM" id="MobiDB-lite"/>
    </source>
</evidence>
<gene>
    <name evidence="2" type="ORF">SSLN_LOCUS4543</name>
</gene>
<feature type="compositionally biased region" description="Polar residues" evidence="1">
    <location>
        <begin position="70"/>
        <end position="80"/>
    </location>
</feature>
<proteinExistence type="predicted"/>
<dbReference type="AlphaFoldDB" id="A0A183SJZ5"/>
<organism evidence="4">
    <name type="scientific">Schistocephalus solidus</name>
    <name type="common">Tapeworm</name>
    <dbReference type="NCBI Taxonomy" id="70667"/>
    <lineage>
        <taxon>Eukaryota</taxon>
        <taxon>Metazoa</taxon>
        <taxon>Spiralia</taxon>
        <taxon>Lophotrochozoa</taxon>
        <taxon>Platyhelminthes</taxon>
        <taxon>Cestoda</taxon>
        <taxon>Eucestoda</taxon>
        <taxon>Diphyllobothriidea</taxon>
        <taxon>Diphyllobothriidae</taxon>
        <taxon>Schistocephalus</taxon>
    </lineage>
</organism>
<feature type="compositionally biased region" description="Polar residues" evidence="1">
    <location>
        <begin position="206"/>
        <end position="220"/>
    </location>
</feature>
<feature type="compositionally biased region" description="Basic and acidic residues" evidence="1">
    <location>
        <begin position="228"/>
        <end position="238"/>
    </location>
</feature>
<dbReference type="WBParaSite" id="SSLN_0000469801-mRNA-1">
    <property type="protein sequence ID" value="SSLN_0000469801-mRNA-1"/>
    <property type="gene ID" value="SSLN_0000469801"/>
</dbReference>
<evidence type="ECO:0000313" key="4">
    <source>
        <dbReference type="WBParaSite" id="SSLN_0000469801-mRNA-1"/>
    </source>
</evidence>
<dbReference type="EMBL" id="UYSU01032906">
    <property type="protein sequence ID" value="VDL90928.1"/>
    <property type="molecule type" value="Genomic_DNA"/>
</dbReference>
<feature type="compositionally biased region" description="Basic and acidic residues" evidence="1">
    <location>
        <begin position="34"/>
        <end position="68"/>
    </location>
</feature>
<feature type="region of interest" description="Disordered" evidence="1">
    <location>
        <begin position="198"/>
        <end position="238"/>
    </location>
</feature>
<evidence type="ECO:0000313" key="3">
    <source>
        <dbReference type="Proteomes" id="UP000275846"/>
    </source>
</evidence>
<name>A0A183SJZ5_SCHSO</name>